<organism evidence="1 2">
    <name type="scientific">Solihabitans fulvus</name>
    <dbReference type="NCBI Taxonomy" id="1892852"/>
    <lineage>
        <taxon>Bacteria</taxon>
        <taxon>Bacillati</taxon>
        <taxon>Actinomycetota</taxon>
        <taxon>Actinomycetes</taxon>
        <taxon>Pseudonocardiales</taxon>
        <taxon>Pseudonocardiaceae</taxon>
        <taxon>Solihabitans</taxon>
    </lineage>
</organism>
<gene>
    <name evidence="1" type="ORF">F0L68_17675</name>
</gene>
<dbReference type="OrthoDB" id="3366858at2"/>
<dbReference type="InterPro" id="IPR025324">
    <property type="entry name" value="DUF4230"/>
</dbReference>
<dbReference type="Proteomes" id="UP000323454">
    <property type="component" value="Unassembled WGS sequence"/>
</dbReference>
<dbReference type="AlphaFoldDB" id="A0A5B2XER4"/>
<reference evidence="1 2" key="1">
    <citation type="submission" date="2019-09" db="EMBL/GenBank/DDBJ databases">
        <title>Goodfellowia gen. nov., a new genus of the Pseudonocardineae related to Actinoalloteichus, containing Goodfellowia coeruleoviolacea gen. nov., comb. nov. gen. nov., comb. nov.</title>
        <authorList>
            <person name="Labeda D."/>
        </authorList>
    </citation>
    <scope>NUCLEOTIDE SEQUENCE [LARGE SCALE GENOMIC DNA]</scope>
    <source>
        <strain evidence="1 2">AN110305</strain>
    </source>
</reference>
<dbReference type="RefSeq" id="WP_149850685.1">
    <property type="nucleotide sequence ID" value="NZ_VUOB01000029.1"/>
</dbReference>
<evidence type="ECO:0000313" key="1">
    <source>
        <dbReference type="EMBL" id="KAA2261282.1"/>
    </source>
</evidence>
<comment type="caution">
    <text evidence="1">The sequence shown here is derived from an EMBL/GenBank/DDBJ whole genome shotgun (WGS) entry which is preliminary data.</text>
</comment>
<reference evidence="1 2" key="2">
    <citation type="submission" date="2019-09" db="EMBL/GenBank/DDBJ databases">
        <authorList>
            <person name="Jin C."/>
        </authorList>
    </citation>
    <scope>NUCLEOTIDE SEQUENCE [LARGE SCALE GENOMIC DNA]</scope>
    <source>
        <strain evidence="1 2">AN110305</strain>
    </source>
</reference>
<sequence length="183" mass="19707">MQFIGALPSPFGAETIDRSQPALLQSVRDLSQYHPAAGNYQVVIDIEQDIKNVPAVLAGERTLFVAAGSVDAYIDLGGLADDGLTVSTDRRGVEVRLPAPLLDKPNLDQEHSYVFSQRRGLLDRLGSMVSTPNQQPYYLAAEKRISSAAAESGLVDRARENTKAMLSGLFGVLGFRVTFVDGG</sequence>
<dbReference type="EMBL" id="VUOB01000029">
    <property type="protein sequence ID" value="KAA2261282.1"/>
    <property type="molecule type" value="Genomic_DNA"/>
</dbReference>
<protein>
    <submittedName>
        <fullName evidence="1">DUF4230 domain-containing protein</fullName>
    </submittedName>
</protein>
<accession>A0A5B2XER4</accession>
<evidence type="ECO:0000313" key="2">
    <source>
        <dbReference type="Proteomes" id="UP000323454"/>
    </source>
</evidence>
<proteinExistence type="predicted"/>
<name>A0A5B2XER4_9PSEU</name>
<dbReference type="Pfam" id="PF14014">
    <property type="entry name" value="DUF4230"/>
    <property type="match status" value="1"/>
</dbReference>
<keyword evidence="2" id="KW-1185">Reference proteome</keyword>